<dbReference type="EMBL" id="PUIB01000011">
    <property type="protein sequence ID" value="PQO38624.1"/>
    <property type="molecule type" value="Genomic_DNA"/>
</dbReference>
<protein>
    <recommendedName>
        <fullName evidence="1">DUF1559 domain-containing protein</fullName>
    </recommendedName>
</protein>
<dbReference type="Pfam" id="PF07596">
    <property type="entry name" value="SBP_bac_10"/>
    <property type="match status" value="1"/>
</dbReference>
<gene>
    <name evidence="2" type="ORF">C5Y98_07725</name>
</gene>
<comment type="caution">
    <text evidence="2">The sequence shown here is derived from an EMBL/GenBank/DDBJ whole genome shotgun (WGS) entry which is preliminary data.</text>
</comment>
<organism evidence="2 3">
    <name type="scientific">Blastopirellula marina</name>
    <dbReference type="NCBI Taxonomy" id="124"/>
    <lineage>
        <taxon>Bacteria</taxon>
        <taxon>Pseudomonadati</taxon>
        <taxon>Planctomycetota</taxon>
        <taxon>Planctomycetia</taxon>
        <taxon>Pirellulales</taxon>
        <taxon>Pirellulaceae</taxon>
        <taxon>Blastopirellula</taxon>
    </lineage>
</organism>
<dbReference type="InterPro" id="IPR011453">
    <property type="entry name" value="DUF1559"/>
</dbReference>
<name>A0A2S8G3A3_9BACT</name>
<sequence>MTFVVVLFVGGAGLCSSLLMQWREKARSVECANRLKQIGLALHNYHDTFGMFPPAQMIGHSWRVRLMPFIEQSAFIERYRFDEPWDSNWNHELETKPGPDKTGKLRGGEDETGIRYSVAYHWWQCPRDRDATSPHTNYLMLVGPHAFGRQEGGIKLNDITDDHATTIAVAEIASHEIDWLEPKDFDGETMSMLLNDPSPMSLSSRHPTGVWVVFCDGSVDALSPDLPPEVLKAMITIDGGEKIVRDDSALGRYRLANVAEESAPKQPE</sequence>
<dbReference type="NCBIfam" id="TIGR04294">
    <property type="entry name" value="pre_pil_HX9DG"/>
    <property type="match status" value="1"/>
</dbReference>
<dbReference type="PANTHER" id="PTHR30093:SF2">
    <property type="entry name" value="TYPE II SECRETION SYSTEM PROTEIN H"/>
    <property type="match status" value="1"/>
</dbReference>
<dbReference type="Proteomes" id="UP000239388">
    <property type="component" value="Unassembled WGS sequence"/>
</dbReference>
<dbReference type="InterPro" id="IPR027558">
    <property type="entry name" value="Pre_pil_HX9DG_C"/>
</dbReference>
<evidence type="ECO:0000313" key="3">
    <source>
        <dbReference type="Proteomes" id="UP000239388"/>
    </source>
</evidence>
<accession>A0A2S8G3A3</accession>
<dbReference type="PANTHER" id="PTHR30093">
    <property type="entry name" value="GENERAL SECRETION PATHWAY PROTEIN G"/>
    <property type="match status" value="1"/>
</dbReference>
<reference evidence="2 3" key="1">
    <citation type="submission" date="2018-02" db="EMBL/GenBank/DDBJ databases">
        <title>Comparative genomes isolates from brazilian mangrove.</title>
        <authorList>
            <person name="Araujo J.E."/>
            <person name="Taketani R.G."/>
            <person name="Silva M.C.P."/>
            <person name="Loureco M.V."/>
            <person name="Andreote F.D."/>
        </authorList>
    </citation>
    <scope>NUCLEOTIDE SEQUENCE [LARGE SCALE GENOMIC DNA]</scope>
    <source>
        <strain evidence="2 3">NAP PRIS-MGV</strain>
    </source>
</reference>
<dbReference type="InterPro" id="IPR045584">
    <property type="entry name" value="Pilin-like"/>
</dbReference>
<dbReference type="SUPFAM" id="SSF54523">
    <property type="entry name" value="Pili subunits"/>
    <property type="match status" value="1"/>
</dbReference>
<dbReference type="AlphaFoldDB" id="A0A2S8G3A3"/>
<feature type="domain" description="DUF1559" evidence="1">
    <location>
        <begin position="22"/>
        <end position="168"/>
    </location>
</feature>
<evidence type="ECO:0000313" key="2">
    <source>
        <dbReference type="EMBL" id="PQO38624.1"/>
    </source>
</evidence>
<evidence type="ECO:0000259" key="1">
    <source>
        <dbReference type="Pfam" id="PF07596"/>
    </source>
</evidence>
<proteinExistence type="predicted"/>